<keyword evidence="1" id="KW-1133">Transmembrane helix</keyword>
<feature type="transmembrane region" description="Helical" evidence="1">
    <location>
        <begin position="52"/>
        <end position="69"/>
    </location>
</feature>
<keyword evidence="1" id="KW-0472">Membrane</keyword>
<name>A0ABS8U181_9SPHI</name>
<evidence type="ECO:0000313" key="3">
    <source>
        <dbReference type="Proteomes" id="UP001199919"/>
    </source>
</evidence>
<comment type="caution">
    <text evidence="2">The sequence shown here is derived from an EMBL/GenBank/DDBJ whole genome shotgun (WGS) entry which is preliminary data.</text>
</comment>
<dbReference type="RefSeq" id="WP_232175886.1">
    <property type="nucleotide sequence ID" value="NZ_JAJPWV010000001.1"/>
</dbReference>
<keyword evidence="3" id="KW-1185">Reference proteome</keyword>
<organism evidence="2 3">
    <name type="scientific">Mucilaginibacter roseus</name>
    <dbReference type="NCBI Taxonomy" id="1528868"/>
    <lineage>
        <taxon>Bacteria</taxon>
        <taxon>Pseudomonadati</taxon>
        <taxon>Bacteroidota</taxon>
        <taxon>Sphingobacteriia</taxon>
        <taxon>Sphingobacteriales</taxon>
        <taxon>Sphingobacteriaceae</taxon>
        <taxon>Mucilaginibacter</taxon>
    </lineage>
</organism>
<protein>
    <submittedName>
        <fullName evidence="2">Uncharacterized protein</fullName>
    </submittedName>
</protein>
<evidence type="ECO:0000313" key="2">
    <source>
        <dbReference type="EMBL" id="MCD8739835.1"/>
    </source>
</evidence>
<reference evidence="2 3" key="1">
    <citation type="submission" date="2021-12" db="EMBL/GenBank/DDBJ databases">
        <title>Mucilaginibacter roseus genome.</title>
        <authorList>
            <person name="Ferreira J.R."/>
            <person name="Newman J.D."/>
        </authorList>
    </citation>
    <scope>NUCLEOTIDE SEQUENCE [LARGE SCALE GENOMIC DNA]</scope>
    <source>
        <strain evidence="2 3">LMG 28454</strain>
    </source>
</reference>
<dbReference type="EMBL" id="JAJPWV010000001">
    <property type="protein sequence ID" value="MCD8739835.1"/>
    <property type="molecule type" value="Genomic_DNA"/>
</dbReference>
<dbReference type="Proteomes" id="UP001199919">
    <property type="component" value="Unassembled WGS sequence"/>
</dbReference>
<sequence>MNALTELITLVLAISLAGERLVAFIKTLIPWLAGNPNVNLPSNSKEEAVRKVTVMVIAFGCCWLTAYLVKQNAENDELTNMPDVFLGLLASGGSAFWTTMLGYTKAVRDIRIQQKQQEQVATENVVANTAMLRTENRIAIATDRICRLAPPEFNNNNLVNINGI</sequence>
<proteinExistence type="predicted"/>
<accession>A0ABS8U181</accession>
<gene>
    <name evidence="2" type="ORF">LT679_04410</name>
</gene>
<feature type="transmembrane region" description="Helical" evidence="1">
    <location>
        <begin position="84"/>
        <end position="103"/>
    </location>
</feature>
<evidence type="ECO:0000256" key="1">
    <source>
        <dbReference type="SAM" id="Phobius"/>
    </source>
</evidence>
<keyword evidence="1" id="KW-0812">Transmembrane</keyword>